<dbReference type="EMBL" id="JAKJSC010000002">
    <property type="protein sequence ID" value="MDE5418993.1"/>
    <property type="molecule type" value="Genomic_DNA"/>
</dbReference>
<comment type="caution">
    <text evidence="5">The sequence shown here is derived from an EMBL/GenBank/DDBJ whole genome shotgun (WGS) entry which is preliminary data.</text>
</comment>
<dbReference type="InterPro" id="IPR017853">
    <property type="entry name" value="GH"/>
</dbReference>
<organism evidence="5 6">
    <name type="scientific">Paralabilibaculum antarcticum</name>
    <dbReference type="NCBI Taxonomy" id="2912572"/>
    <lineage>
        <taxon>Bacteria</taxon>
        <taxon>Pseudomonadati</taxon>
        <taxon>Bacteroidota</taxon>
        <taxon>Bacteroidia</taxon>
        <taxon>Marinilabiliales</taxon>
        <taxon>Marinifilaceae</taxon>
        <taxon>Paralabilibaculum</taxon>
    </lineage>
</organism>
<dbReference type="GO" id="GO:0016787">
    <property type="term" value="F:hydrolase activity"/>
    <property type="evidence" value="ECO:0007669"/>
    <property type="project" value="UniProtKB-KW"/>
</dbReference>
<accession>A0ABT5VWV6</accession>
<reference evidence="5 6" key="1">
    <citation type="submission" date="2022-01" db="EMBL/GenBank/DDBJ databases">
        <title>Labilibaculum sp. nov, a marine bacterium isolated from Antarctica.</title>
        <authorList>
            <person name="Dai W."/>
        </authorList>
    </citation>
    <scope>NUCLEOTIDE SEQUENCE [LARGE SCALE GENOMIC DNA]</scope>
    <source>
        <strain evidence="5 6">DW002</strain>
    </source>
</reference>
<evidence type="ECO:0000256" key="1">
    <source>
        <dbReference type="ARBA" id="ARBA00010687"/>
    </source>
</evidence>
<proteinExistence type="inferred from homology"/>
<dbReference type="Pfam" id="PF07745">
    <property type="entry name" value="Glyco_hydro_53"/>
    <property type="match status" value="1"/>
</dbReference>
<dbReference type="SUPFAM" id="SSF51445">
    <property type="entry name" value="(Trans)glycosidases"/>
    <property type="match status" value="1"/>
</dbReference>
<dbReference type="InterPro" id="IPR011683">
    <property type="entry name" value="Glyco_hydro_53"/>
</dbReference>
<dbReference type="PROSITE" id="PS51257">
    <property type="entry name" value="PROKAR_LIPOPROTEIN"/>
    <property type="match status" value="1"/>
</dbReference>
<protein>
    <recommendedName>
        <fullName evidence="4">Arabinogalactan endo-beta-1,4-galactanase</fullName>
        <ecNumber evidence="4">3.2.1.89</ecNumber>
    </recommendedName>
</protein>
<dbReference type="Proteomes" id="UP001528920">
    <property type="component" value="Unassembled WGS sequence"/>
</dbReference>
<dbReference type="Gene3D" id="3.20.20.80">
    <property type="entry name" value="Glycosidases"/>
    <property type="match status" value="1"/>
</dbReference>
<gene>
    <name evidence="5" type="ORF">L3049_13385</name>
</gene>
<evidence type="ECO:0000256" key="3">
    <source>
        <dbReference type="ARBA" id="ARBA00023295"/>
    </source>
</evidence>
<keyword evidence="3 4" id="KW-0326">Glycosidase</keyword>
<dbReference type="EC" id="3.2.1.89" evidence="4"/>
<evidence type="ECO:0000256" key="2">
    <source>
        <dbReference type="ARBA" id="ARBA00022801"/>
    </source>
</evidence>
<name>A0ABT5VWV6_9BACT</name>
<sequence>MNIVKNVAIASSLFLFFACSKSDEKNTNVCGSDDLLEQIESRNFKMGFTSWNYGPNISDIDDTYQFIAENADIYTEHLDFKIPWKAWINETELPEEFTNIIQNKLSKKIPDHQLLLSVSLLNNNRNDLLEDFDGTIPDYTSLDNQHIEDAYFDHLEYLIGQFNPDYLVMVIEANELLLHSTEKWEQYKLLMSKIRPRIKAAYPNLRTSESLTLHNWYQAEPTANISKIGEYAKNMDFVAISFYPYFKDLHNKDDFQKAFDFLHAQTDKPIAFVETAHLAENLQVDGYDIFIESDECQQKEYLETLLLNAYNQDYEFVIWWAHRDYDKLWETFPNEVKNLGKLWKDTGLLDENGKERPALETWKSIFNK</sequence>
<keyword evidence="2 4" id="KW-0378">Hydrolase</keyword>
<dbReference type="RefSeq" id="WP_275110322.1">
    <property type="nucleotide sequence ID" value="NZ_JAKJSC010000002.1"/>
</dbReference>
<keyword evidence="6" id="KW-1185">Reference proteome</keyword>
<evidence type="ECO:0000256" key="4">
    <source>
        <dbReference type="RuleBase" id="RU361192"/>
    </source>
</evidence>
<comment type="catalytic activity">
    <reaction evidence="4">
        <text>The enzyme specifically hydrolyzes (1-&gt;4)-beta-D-galactosidic linkages in type I arabinogalactans.</text>
        <dbReference type="EC" id="3.2.1.89"/>
    </reaction>
</comment>
<evidence type="ECO:0000313" key="5">
    <source>
        <dbReference type="EMBL" id="MDE5418993.1"/>
    </source>
</evidence>
<evidence type="ECO:0000313" key="6">
    <source>
        <dbReference type="Proteomes" id="UP001528920"/>
    </source>
</evidence>
<comment type="similarity">
    <text evidence="1 4">Belongs to the glycosyl hydrolase 53 family.</text>
</comment>